<dbReference type="GO" id="GO:0008654">
    <property type="term" value="P:phospholipid biosynthetic process"/>
    <property type="evidence" value="ECO:0007669"/>
    <property type="project" value="UniProtKB-KW"/>
</dbReference>
<keyword evidence="11" id="KW-1185">Reference proteome</keyword>
<comment type="similarity">
    <text evidence="2">Belongs to the diacylglycerol/lipid kinase family.</text>
</comment>
<dbReference type="NCBIfam" id="TIGR00147">
    <property type="entry name" value="YegS/Rv2252/BmrU family lipid kinase"/>
    <property type="match status" value="1"/>
</dbReference>
<evidence type="ECO:0000313" key="11">
    <source>
        <dbReference type="Proteomes" id="UP001198182"/>
    </source>
</evidence>
<feature type="domain" description="DAGKc" evidence="9">
    <location>
        <begin position="1"/>
        <end position="132"/>
    </location>
</feature>
<dbReference type="SMART" id="SM00046">
    <property type="entry name" value="DAGKc"/>
    <property type="match status" value="1"/>
</dbReference>
<dbReference type="EMBL" id="JAJEQR010000022">
    <property type="protein sequence ID" value="MCC2231099.1"/>
    <property type="molecule type" value="Genomic_DNA"/>
</dbReference>
<gene>
    <name evidence="10" type="ORF">LKD81_08820</name>
</gene>
<sequence>MKELLYICNAHAGKSAVKNKIADIVDCFIKEGYHVSIHITQSRGDAAQIAASRGAGVDRIVCSGGDGTLNEVISGLMQLPETLRPIVGYIPAGTTNDYARTLHLPVQMTKAAEIAMKGEVHAVDVGRAGSNYFNYAYGFGMFTEVSYATSQELKKTLGHSAYVLEGIRSLIGTKSYAMTIRWEDQELKGRFLLGMVTNANSVAGMKGLWGEHIGLSDGVFEVTLIEEPQTLAEWPELPMKFLAKGSSDHLVYRFKTSKISFECEEVVKWVKDGEFAGSHAQVTVENISRAVRITTKK</sequence>
<keyword evidence="4" id="KW-0479">Metal-binding</keyword>
<name>A0AAE3JEI2_9FIRM</name>
<evidence type="ECO:0000256" key="1">
    <source>
        <dbReference type="ARBA" id="ARBA00001946"/>
    </source>
</evidence>
<evidence type="ECO:0000256" key="2">
    <source>
        <dbReference type="ARBA" id="ARBA00005983"/>
    </source>
</evidence>
<evidence type="ECO:0000259" key="9">
    <source>
        <dbReference type="PROSITE" id="PS50146"/>
    </source>
</evidence>
<reference evidence="10" key="1">
    <citation type="submission" date="2021-10" db="EMBL/GenBank/DDBJ databases">
        <title>Anaerobic single-cell dispensing facilitates the cultivation of human gut bacteria.</title>
        <authorList>
            <person name="Afrizal A."/>
        </authorList>
    </citation>
    <scope>NUCLEOTIDE SEQUENCE</scope>
    <source>
        <strain evidence="10">CLA-AA-H215</strain>
    </source>
</reference>
<evidence type="ECO:0000313" key="10">
    <source>
        <dbReference type="EMBL" id="MCC2231099.1"/>
    </source>
</evidence>
<dbReference type="Proteomes" id="UP001198182">
    <property type="component" value="Unassembled WGS sequence"/>
</dbReference>
<keyword evidence="6" id="KW-0443">Lipid metabolism</keyword>
<keyword evidence="10" id="KW-0808">Transferase</keyword>
<dbReference type="InterPro" id="IPR005218">
    <property type="entry name" value="Diacylglycerol/lipid_kinase"/>
</dbReference>
<keyword evidence="7" id="KW-0594">Phospholipid biosynthesis</keyword>
<dbReference type="InterPro" id="IPR016064">
    <property type="entry name" value="NAD/diacylglycerol_kinase_sf"/>
</dbReference>
<organism evidence="10 11">
    <name type="scientific">Hominifimenecus microfluidus</name>
    <dbReference type="NCBI Taxonomy" id="2885348"/>
    <lineage>
        <taxon>Bacteria</taxon>
        <taxon>Bacillati</taxon>
        <taxon>Bacillota</taxon>
        <taxon>Clostridia</taxon>
        <taxon>Lachnospirales</taxon>
        <taxon>Lachnospiraceae</taxon>
        <taxon>Hominifimenecus</taxon>
    </lineage>
</organism>
<dbReference type="PROSITE" id="PS50146">
    <property type="entry name" value="DAGK"/>
    <property type="match status" value="1"/>
</dbReference>
<dbReference type="Gene3D" id="3.40.50.10330">
    <property type="entry name" value="Probable inorganic polyphosphate/atp-NAD kinase, domain 1"/>
    <property type="match status" value="1"/>
</dbReference>
<evidence type="ECO:0000256" key="5">
    <source>
        <dbReference type="ARBA" id="ARBA00022842"/>
    </source>
</evidence>
<comment type="caution">
    <text evidence="10">The sequence shown here is derived from an EMBL/GenBank/DDBJ whole genome shotgun (WGS) entry which is preliminary data.</text>
</comment>
<protein>
    <submittedName>
        <fullName evidence="10">Diacylglycerol kinase family lipid kinase</fullName>
    </submittedName>
</protein>
<proteinExistence type="inferred from homology"/>
<dbReference type="InterPro" id="IPR017438">
    <property type="entry name" value="ATP-NAD_kinase_N"/>
</dbReference>
<dbReference type="Pfam" id="PF00781">
    <property type="entry name" value="DAGK_cat"/>
    <property type="match status" value="1"/>
</dbReference>
<dbReference type="InterPro" id="IPR001206">
    <property type="entry name" value="Diacylglycerol_kinase_cat_dom"/>
</dbReference>
<dbReference type="InterPro" id="IPR050187">
    <property type="entry name" value="Lipid_Phosphate_FormReg"/>
</dbReference>
<keyword evidence="5" id="KW-0460">Magnesium</keyword>
<evidence type="ECO:0000256" key="6">
    <source>
        <dbReference type="ARBA" id="ARBA00023098"/>
    </source>
</evidence>
<keyword evidence="10" id="KW-0418">Kinase</keyword>
<dbReference type="GO" id="GO:0004143">
    <property type="term" value="F:ATP-dependent diacylglycerol kinase activity"/>
    <property type="evidence" value="ECO:0007669"/>
    <property type="project" value="TreeGrafter"/>
</dbReference>
<keyword evidence="3" id="KW-0444">Lipid biosynthesis</keyword>
<dbReference type="AlphaFoldDB" id="A0AAE3JEI2"/>
<dbReference type="GO" id="GO:0005886">
    <property type="term" value="C:plasma membrane"/>
    <property type="evidence" value="ECO:0007669"/>
    <property type="project" value="TreeGrafter"/>
</dbReference>
<evidence type="ECO:0000256" key="7">
    <source>
        <dbReference type="ARBA" id="ARBA00023209"/>
    </source>
</evidence>
<dbReference type="SUPFAM" id="SSF111331">
    <property type="entry name" value="NAD kinase/diacylglycerol kinase-like"/>
    <property type="match status" value="1"/>
</dbReference>
<dbReference type="RefSeq" id="WP_308453620.1">
    <property type="nucleotide sequence ID" value="NZ_JAJEQR010000022.1"/>
</dbReference>
<dbReference type="GO" id="GO:0005524">
    <property type="term" value="F:ATP binding"/>
    <property type="evidence" value="ECO:0007669"/>
    <property type="project" value="InterPro"/>
</dbReference>
<dbReference type="PANTHER" id="PTHR12358:SF106">
    <property type="entry name" value="LIPID KINASE YEGS"/>
    <property type="match status" value="1"/>
</dbReference>
<evidence type="ECO:0000256" key="3">
    <source>
        <dbReference type="ARBA" id="ARBA00022516"/>
    </source>
</evidence>
<comment type="cofactor">
    <cofactor evidence="1">
        <name>Mg(2+)</name>
        <dbReference type="ChEBI" id="CHEBI:18420"/>
    </cofactor>
</comment>
<accession>A0AAE3JEI2</accession>
<evidence type="ECO:0000256" key="8">
    <source>
        <dbReference type="ARBA" id="ARBA00023264"/>
    </source>
</evidence>
<evidence type="ECO:0000256" key="4">
    <source>
        <dbReference type="ARBA" id="ARBA00022723"/>
    </source>
</evidence>
<keyword evidence="8" id="KW-1208">Phospholipid metabolism</keyword>
<dbReference type="GO" id="GO:0046872">
    <property type="term" value="F:metal ion binding"/>
    <property type="evidence" value="ECO:0007669"/>
    <property type="project" value="UniProtKB-KW"/>
</dbReference>
<dbReference type="Gene3D" id="2.60.200.40">
    <property type="match status" value="1"/>
</dbReference>
<dbReference type="PANTHER" id="PTHR12358">
    <property type="entry name" value="SPHINGOSINE KINASE"/>
    <property type="match status" value="1"/>
</dbReference>